<gene>
    <name evidence="2" type="ORF">TKV_c07960</name>
</gene>
<feature type="transmembrane region" description="Helical" evidence="1">
    <location>
        <begin position="83"/>
        <end position="104"/>
    </location>
</feature>
<organism evidence="2 3">
    <name type="scientific">Thermoanaerobacter kivui</name>
    <name type="common">Acetogenium kivui</name>
    <dbReference type="NCBI Taxonomy" id="2325"/>
    <lineage>
        <taxon>Bacteria</taxon>
        <taxon>Bacillati</taxon>
        <taxon>Bacillota</taxon>
        <taxon>Clostridia</taxon>
        <taxon>Thermoanaerobacterales</taxon>
        <taxon>Thermoanaerobacteraceae</taxon>
        <taxon>Thermoanaerobacter</taxon>
    </lineage>
</organism>
<evidence type="ECO:0000313" key="2">
    <source>
        <dbReference type="EMBL" id="AIS51979.1"/>
    </source>
</evidence>
<name>A0A097AQ70_THEKI</name>
<dbReference type="KEGG" id="tki:TKV_c07960"/>
<keyword evidence="1" id="KW-0472">Membrane</keyword>
<keyword evidence="1" id="KW-1133">Transmembrane helix</keyword>
<dbReference type="RefSeq" id="WP_049684808.1">
    <property type="nucleotide sequence ID" value="NZ_CP009170.1"/>
</dbReference>
<reference evidence="3" key="1">
    <citation type="journal article" date="2015" name="Genome Announc.">
        <title>Whole-Genome Sequences of 80 Environmental and Clinical Isolates of Burkholderia pseudomallei.</title>
        <authorList>
            <person name="Johnson S.L."/>
            <person name="Baker A.L."/>
            <person name="Chain P.S."/>
            <person name="Currie B.J."/>
            <person name="Daligault H.E."/>
            <person name="Davenport K.W."/>
            <person name="Davis C.B."/>
            <person name="Inglis T.J."/>
            <person name="Kaestli M."/>
            <person name="Koren S."/>
            <person name="Mayo M."/>
            <person name="Merritt A.J."/>
            <person name="Price E.P."/>
            <person name="Sarovich D.S."/>
            <person name="Warner J."/>
            <person name="Rosovitz M.J."/>
        </authorList>
    </citation>
    <scope>NUCLEOTIDE SEQUENCE [LARGE SCALE GENOMIC DNA]</scope>
    <source>
        <strain evidence="3">DSM 2030</strain>
    </source>
</reference>
<dbReference type="eggNOG" id="ENOG50347YI">
    <property type="taxonomic scope" value="Bacteria"/>
</dbReference>
<protein>
    <submittedName>
        <fullName evidence="2">Uncharacterized protein</fullName>
    </submittedName>
</protein>
<keyword evidence="3" id="KW-1185">Reference proteome</keyword>
<dbReference type="EMBL" id="CP009170">
    <property type="protein sequence ID" value="AIS51979.1"/>
    <property type="molecule type" value="Genomic_DNA"/>
</dbReference>
<dbReference type="HOGENOM" id="CLU_2222006_0_0_9"/>
<dbReference type="AlphaFoldDB" id="A0A097AQ70"/>
<evidence type="ECO:0000313" key="3">
    <source>
        <dbReference type="Proteomes" id="UP000029669"/>
    </source>
</evidence>
<feature type="transmembrane region" description="Helical" evidence="1">
    <location>
        <begin position="9"/>
        <end position="30"/>
    </location>
</feature>
<proteinExistence type="predicted"/>
<keyword evidence="1" id="KW-0812">Transmembrane</keyword>
<dbReference type="Proteomes" id="UP000029669">
    <property type="component" value="Chromosome"/>
</dbReference>
<feature type="transmembrane region" description="Helical" evidence="1">
    <location>
        <begin position="42"/>
        <end position="63"/>
    </location>
</feature>
<evidence type="ECO:0000256" key="1">
    <source>
        <dbReference type="SAM" id="Phobius"/>
    </source>
</evidence>
<accession>A0A097AQ70</accession>
<dbReference type="OrthoDB" id="9984314at2"/>
<sequence length="109" mass="12265">MGSKKMEKLLFFLTFLISIIAVLSSLIFLMNLLVSGNIANTNIIVVIALIFDPCVILILNYIVYTKNYKYSPLKQPDEVKEKIIIGFIWAISIVVLLTIVLAIITNLSF</sequence>